<accession>A0A4Q9M8G3</accession>
<organism evidence="2">
    <name type="scientific">Dichomitus squalens</name>
    <dbReference type="NCBI Taxonomy" id="114155"/>
    <lineage>
        <taxon>Eukaryota</taxon>
        <taxon>Fungi</taxon>
        <taxon>Dikarya</taxon>
        <taxon>Basidiomycota</taxon>
        <taxon>Agaricomycotina</taxon>
        <taxon>Agaricomycetes</taxon>
        <taxon>Polyporales</taxon>
        <taxon>Polyporaceae</taxon>
        <taxon>Dichomitus</taxon>
    </lineage>
</organism>
<feature type="compositionally biased region" description="Polar residues" evidence="1">
    <location>
        <begin position="1"/>
        <end position="11"/>
    </location>
</feature>
<evidence type="ECO:0000313" key="2">
    <source>
        <dbReference type="EMBL" id="TBU22172.1"/>
    </source>
</evidence>
<reference evidence="2" key="1">
    <citation type="submission" date="2019-01" db="EMBL/GenBank/DDBJ databases">
        <title>Draft genome sequences of three monokaryotic isolates of the white-rot basidiomycete fungus Dichomitus squalens.</title>
        <authorList>
            <consortium name="DOE Joint Genome Institute"/>
            <person name="Lopez S.C."/>
            <person name="Andreopoulos B."/>
            <person name="Pangilinan J."/>
            <person name="Lipzen A."/>
            <person name="Riley R."/>
            <person name="Ahrendt S."/>
            <person name="Ng V."/>
            <person name="Barry K."/>
            <person name="Daum C."/>
            <person name="Grigoriev I.V."/>
            <person name="Hilden K.S."/>
            <person name="Makela M.R."/>
            <person name="de Vries R.P."/>
        </authorList>
    </citation>
    <scope>NUCLEOTIDE SEQUENCE [LARGE SCALE GENOMIC DNA]</scope>
    <source>
        <strain evidence="2">OM18370.1</strain>
    </source>
</reference>
<evidence type="ECO:0000256" key="1">
    <source>
        <dbReference type="SAM" id="MobiDB-lite"/>
    </source>
</evidence>
<protein>
    <submittedName>
        <fullName evidence="2">Uncharacterized protein</fullName>
    </submittedName>
</protein>
<sequence length="56" mass="5886">MASNSAASLTDSGPGCPLPLSEFADPESHRNLAALPDPHRFYSSPTTSRGEDAERA</sequence>
<dbReference type="Proteomes" id="UP000292957">
    <property type="component" value="Unassembled WGS sequence"/>
</dbReference>
<name>A0A4Q9M8G3_9APHY</name>
<dbReference type="AlphaFoldDB" id="A0A4Q9M8G3"/>
<feature type="region of interest" description="Disordered" evidence="1">
    <location>
        <begin position="1"/>
        <end position="56"/>
    </location>
</feature>
<dbReference type="EMBL" id="ML143554">
    <property type="protein sequence ID" value="TBU22172.1"/>
    <property type="molecule type" value="Genomic_DNA"/>
</dbReference>
<gene>
    <name evidence="2" type="ORF">BD311DRAFT_770867</name>
</gene>
<proteinExistence type="predicted"/>